<evidence type="ECO:0000259" key="1">
    <source>
        <dbReference type="Pfam" id="PF00149"/>
    </source>
</evidence>
<dbReference type="SUPFAM" id="SSF56300">
    <property type="entry name" value="Metallo-dependent phosphatases"/>
    <property type="match status" value="1"/>
</dbReference>
<organismHost>
    <name type="scientific">Twortvirus twort</name>
    <dbReference type="NCBI Taxonomy" id="55510"/>
</organismHost>
<organism evidence="2 3">
    <name type="scientific">Staphylococcus phage Twort (strain DSM 17442 / HER 48)</name>
    <name type="common">Bacteriophage Twort</name>
    <dbReference type="NCBI Taxonomy" id="2908167"/>
    <lineage>
        <taxon>Viruses</taxon>
        <taxon>Duplodnaviria</taxon>
        <taxon>Heunggongvirae</taxon>
        <taxon>Uroviricota</taxon>
        <taxon>Caudoviricetes</taxon>
        <taxon>Herelleviridae</taxon>
        <taxon>Twortvirinae</taxon>
        <taxon>Twortvirus</taxon>
        <taxon>Twortvirus twort</taxon>
    </lineage>
</organism>
<feature type="domain" description="Calcineurin-like phosphoesterase" evidence="1">
    <location>
        <begin position="155"/>
        <end position="355"/>
    </location>
</feature>
<proteinExistence type="predicted"/>
<dbReference type="Proteomes" id="UP000503318">
    <property type="component" value="Segment"/>
</dbReference>
<dbReference type="OrthoDB" id="2564at10239"/>
<dbReference type="RefSeq" id="YP_238621.1">
    <property type="nucleotide sequence ID" value="NC_007021.1"/>
</dbReference>
<reference evidence="2 3" key="1">
    <citation type="submission" date="2020-03" db="EMBL/GenBank/DDBJ databases">
        <title>Variable regions in the genome of staphylococcal bacteriophage Twort.</title>
        <authorList>
            <person name="Glowacka-Rutkowska A."/>
            <person name="Gawor J."/>
            <person name="Lobocka M."/>
        </authorList>
    </citation>
    <scope>NUCLEOTIDE SEQUENCE [LARGE SCALE GENOMIC DNA]</scope>
</reference>
<dbReference type="Gene3D" id="3.60.21.10">
    <property type="match status" value="1"/>
</dbReference>
<accession>A0A6H0X5G5</accession>
<dbReference type="GO" id="GO:0016787">
    <property type="term" value="F:hydrolase activity"/>
    <property type="evidence" value="ECO:0007669"/>
    <property type="project" value="InterPro"/>
</dbReference>
<evidence type="ECO:0000313" key="2">
    <source>
        <dbReference type="EMBL" id="QIW89159.1"/>
    </source>
</evidence>
<name>A0A6H0X5G5_BPTWO</name>
<dbReference type="InterPro" id="IPR029052">
    <property type="entry name" value="Metallo-depent_PP-like"/>
</dbReference>
<dbReference type="EMBL" id="MT151386">
    <property type="protein sequence ID" value="QIW89159.1"/>
    <property type="molecule type" value="Genomic_DNA"/>
</dbReference>
<sequence length="411" mass="46866">MYKSVEEVYAIVFGVLAKDEGKIVSSKFNKILNEIGIDRVSVNDLKDISEMIHEDDYLNGLKNDAILGKVSLKDLESVEGKKVFKDNNYLDTVSTYVVENEKRLSNLRELRKHQKNGAYMEMLMEGLKKDLVKELKNPIIEDRDILLGHTDKELVLLLSDFHVGFTSRDLDNKYNFEVLTNRLTKYLDEVQTMVLEHDIDDVSIFFVGDLVEHINMRDVNQAFDTEFTMSEQISKGTRLLIDIIKNVSEMVDGKVTFGIVAGNHDRLQGNKNHKIYNDSVAYIVLDTLLCMQENGVINDIDIIDNREDIYKFYHKVNNTNICVTHGDSLKGKGKNISKVEVKENIDVLVTGHVHHFSATQEDFHKTHVVASSPIGFNNYSKELNLSRTSPSQQMLLVDSSKNLTIKTVFLD</sequence>
<dbReference type="KEGG" id="vg:5130441"/>
<gene>
    <name evidence="2" type="ORF">TwortDSMZ_161</name>
</gene>
<dbReference type="InterPro" id="IPR004843">
    <property type="entry name" value="Calcineurin-like_PHP"/>
</dbReference>
<dbReference type="Pfam" id="PF00149">
    <property type="entry name" value="Metallophos"/>
    <property type="match status" value="1"/>
</dbReference>
<protein>
    <recommendedName>
        <fullName evidence="1">Calcineurin-like phosphoesterase domain-containing protein</fullName>
    </recommendedName>
</protein>
<evidence type="ECO:0000313" key="3">
    <source>
        <dbReference type="Proteomes" id="UP000503318"/>
    </source>
</evidence>